<keyword evidence="10" id="KW-1185">Reference proteome</keyword>
<evidence type="ECO:0000256" key="6">
    <source>
        <dbReference type="HAMAP-Rule" id="MF_01965"/>
    </source>
</evidence>
<dbReference type="InterPro" id="IPR000631">
    <property type="entry name" value="CARKD"/>
</dbReference>
<dbReference type="HAMAP" id="MF_01965">
    <property type="entry name" value="NADHX_dehydratase"/>
    <property type="match status" value="1"/>
</dbReference>
<dbReference type="GO" id="GO:0005524">
    <property type="term" value="F:ATP binding"/>
    <property type="evidence" value="ECO:0007669"/>
    <property type="project" value="UniProtKB-KW"/>
</dbReference>
<proteinExistence type="inferred from homology"/>
<comment type="subunit">
    <text evidence="6">Homotetramer.</text>
</comment>
<name>A0A9X1M8M3_9MICC</name>
<comment type="catalytic activity">
    <reaction evidence="6">
        <text>(6S)-NADHX + ADP = AMP + phosphate + NADH + H(+)</text>
        <dbReference type="Rhea" id="RHEA:32223"/>
        <dbReference type="ChEBI" id="CHEBI:15378"/>
        <dbReference type="ChEBI" id="CHEBI:43474"/>
        <dbReference type="ChEBI" id="CHEBI:57945"/>
        <dbReference type="ChEBI" id="CHEBI:64074"/>
        <dbReference type="ChEBI" id="CHEBI:456215"/>
        <dbReference type="ChEBI" id="CHEBI:456216"/>
        <dbReference type="EC" id="4.2.1.136"/>
    </reaction>
</comment>
<gene>
    <name evidence="6" type="primary">nnrD</name>
    <name evidence="8" type="ORF">LJ755_07335</name>
    <name evidence="9" type="ORF">MUK71_13585</name>
</gene>
<reference evidence="8" key="1">
    <citation type="submission" date="2021-10" db="EMBL/GenBank/DDBJ databases">
        <title>Novel species in genus Arthrobacter.</title>
        <authorList>
            <person name="Liu Y."/>
        </authorList>
    </citation>
    <scope>NUCLEOTIDE SEQUENCE</scope>
    <source>
        <strain evidence="8">Zg-Y462</strain>
        <strain evidence="10">zg-Y462</strain>
    </source>
</reference>
<evidence type="ECO:0000256" key="3">
    <source>
        <dbReference type="ARBA" id="ARBA00022857"/>
    </source>
</evidence>
<keyword evidence="3 6" id="KW-0521">NADP</keyword>
<feature type="binding site" evidence="6">
    <location>
        <position position="234"/>
    </location>
    <ligand>
        <name>AMP</name>
        <dbReference type="ChEBI" id="CHEBI:456215"/>
    </ligand>
</feature>
<dbReference type="Proteomes" id="UP000829758">
    <property type="component" value="Chromosome"/>
</dbReference>
<dbReference type="NCBIfam" id="TIGR00196">
    <property type="entry name" value="yjeF_cterm"/>
    <property type="match status" value="1"/>
</dbReference>
<keyword evidence="1 6" id="KW-0547">Nucleotide-binding</keyword>
<keyword evidence="5 6" id="KW-0456">Lyase</keyword>
<dbReference type="AlphaFoldDB" id="A0A9X1M8M3"/>
<evidence type="ECO:0000256" key="5">
    <source>
        <dbReference type="ARBA" id="ARBA00023239"/>
    </source>
</evidence>
<dbReference type="PROSITE" id="PS51383">
    <property type="entry name" value="YJEF_C_3"/>
    <property type="match status" value="1"/>
</dbReference>
<comment type="cofactor">
    <cofactor evidence="6">
        <name>Mg(2+)</name>
        <dbReference type="ChEBI" id="CHEBI:18420"/>
    </cofactor>
</comment>
<dbReference type="CDD" id="cd01171">
    <property type="entry name" value="YXKO-related"/>
    <property type="match status" value="1"/>
</dbReference>
<evidence type="ECO:0000256" key="4">
    <source>
        <dbReference type="ARBA" id="ARBA00023027"/>
    </source>
</evidence>
<sequence>MNMTSTRADLVTPDLLRGWQLSTDTAGKKERGTVLVIGGERRTPGAAMLTGLAALRVGAGRLTMGLAESVAVSVAVAVPEAGVAGLAESGGYIDGGAAGAVLAADLDSAAAVVIGPGLADAEQTAALLVSVVPLLGEKTQVVLDAYALGVLPGQPEVAKVLAGRLVLTPNRTEILHLLGEEDTDEESLDMADASLEVARKYSAVVTAQNLITAPEGSSWEVPAGNPGLGTSGSGDVLAGAVGGFLARGATPEQAACWGTYLHAVAGDRLSASRGPLSFLARELLEAMPPVIAELN</sequence>
<dbReference type="EMBL" id="JAJFZT010000004">
    <property type="protein sequence ID" value="MCC3272542.1"/>
    <property type="molecule type" value="Genomic_DNA"/>
</dbReference>
<feature type="binding site" evidence="6">
    <location>
        <position position="46"/>
    </location>
    <ligand>
        <name>(6S)-NADPHX</name>
        <dbReference type="ChEBI" id="CHEBI:64076"/>
    </ligand>
</feature>
<dbReference type="SUPFAM" id="SSF53613">
    <property type="entry name" value="Ribokinase-like"/>
    <property type="match status" value="1"/>
</dbReference>
<dbReference type="InterPro" id="IPR029056">
    <property type="entry name" value="Ribokinase-like"/>
</dbReference>
<accession>A0A9X1M8M3</accession>
<feature type="domain" description="YjeF C-terminal" evidence="7">
    <location>
        <begin position="11"/>
        <end position="294"/>
    </location>
</feature>
<dbReference type="Pfam" id="PF01256">
    <property type="entry name" value="Carb_kinase"/>
    <property type="match status" value="1"/>
</dbReference>
<dbReference type="PANTHER" id="PTHR12592">
    <property type="entry name" value="ATP-DEPENDENT (S)-NAD(P)H-HYDRATE DEHYDRATASE FAMILY MEMBER"/>
    <property type="match status" value="1"/>
</dbReference>
<comment type="caution">
    <text evidence="6">Lacks conserved residue(s) required for the propagation of feature annotation.</text>
</comment>
<keyword evidence="4 6" id="KW-0520">NAD</keyword>
<dbReference type="GO" id="GO:0052855">
    <property type="term" value="F:ADP-dependent NAD(P)H-hydrate dehydratase activity"/>
    <property type="evidence" value="ECO:0007669"/>
    <property type="project" value="UniProtKB-UniRule"/>
</dbReference>
<comment type="catalytic activity">
    <reaction evidence="6">
        <text>(6S)-NADPHX + ADP = AMP + phosphate + NADPH + H(+)</text>
        <dbReference type="Rhea" id="RHEA:32235"/>
        <dbReference type="ChEBI" id="CHEBI:15378"/>
        <dbReference type="ChEBI" id="CHEBI:43474"/>
        <dbReference type="ChEBI" id="CHEBI:57783"/>
        <dbReference type="ChEBI" id="CHEBI:64076"/>
        <dbReference type="ChEBI" id="CHEBI:456215"/>
        <dbReference type="ChEBI" id="CHEBI:456216"/>
        <dbReference type="EC" id="4.2.1.136"/>
    </reaction>
</comment>
<dbReference type="Proteomes" id="UP001155145">
    <property type="component" value="Unassembled WGS sequence"/>
</dbReference>
<evidence type="ECO:0000256" key="2">
    <source>
        <dbReference type="ARBA" id="ARBA00022840"/>
    </source>
</evidence>
<evidence type="ECO:0000259" key="7">
    <source>
        <dbReference type="PROSITE" id="PS51383"/>
    </source>
</evidence>
<evidence type="ECO:0000256" key="1">
    <source>
        <dbReference type="ARBA" id="ARBA00022741"/>
    </source>
</evidence>
<keyword evidence="2 6" id="KW-0067">ATP-binding</keyword>
<dbReference type="EMBL" id="CP094984">
    <property type="protein sequence ID" value="UON91607.1"/>
    <property type="molecule type" value="Genomic_DNA"/>
</dbReference>
<comment type="function">
    <text evidence="6">Catalyzes the dehydration of the S-form of NAD(P)HX at the expense of ADP, which is converted to AMP. Together with NAD(P)HX epimerase, which catalyzes the epimerization of the S- and R-forms, the enzyme allows the repair of both epimers of NAD(P)HX, a damaged form of NAD(P)H that is a result of enzymatic or heat-dependent hydration.</text>
</comment>
<protein>
    <recommendedName>
        <fullName evidence="6">ADP-dependent (S)-NAD(P)H-hydrate dehydratase</fullName>
        <ecNumber evidence="6">4.2.1.136</ecNumber>
    </recommendedName>
    <alternativeName>
        <fullName evidence="6">ADP-dependent NAD(P)HX dehydratase</fullName>
    </alternativeName>
</protein>
<dbReference type="PANTHER" id="PTHR12592:SF0">
    <property type="entry name" value="ATP-DEPENDENT (S)-NAD(P)H-HYDRATE DEHYDRATASE"/>
    <property type="match status" value="1"/>
</dbReference>
<evidence type="ECO:0000313" key="9">
    <source>
        <dbReference type="EMBL" id="UON91607.1"/>
    </source>
</evidence>
<dbReference type="Gene3D" id="3.40.1190.20">
    <property type="match status" value="1"/>
</dbReference>
<dbReference type="GO" id="GO:0110051">
    <property type="term" value="P:metabolite repair"/>
    <property type="evidence" value="ECO:0007669"/>
    <property type="project" value="TreeGrafter"/>
</dbReference>
<dbReference type="GO" id="GO:0046496">
    <property type="term" value="P:nicotinamide nucleotide metabolic process"/>
    <property type="evidence" value="ECO:0007669"/>
    <property type="project" value="UniProtKB-UniRule"/>
</dbReference>
<dbReference type="GO" id="GO:0052856">
    <property type="term" value="F:NAD(P)HX epimerase activity"/>
    <property type="evidence" value="ECO:0007669"/>
    <property type="project" value="TreeGrafter"/>
</dbReference>
<evidence type="ECO:0000313" key="10">
    <source>
        <dbReference type="Proteomes" id="UP000829758"/>
    </source>
</evidence>
<organism evidence="8 11">
    <name type="scientific">Arthrobacter zhangbolii</name>
    <dbReference type="NCBI Taxonomy" id="2886936"/>
    <lineage>
        <taxon>Bacteria</taxon>
        <taxon>Bacillati</taxon>
        <taxon>Actinomycetota</taxon>
        <taxon>Actinomycetes</taxon>
        <taxon>Micrococcales</taxon>
        <taxon>Micrococcaceae</taxon>
        <taxon>Arthrobacter</taxon>
    </lineage>
</organism>
<feature type="binding site" evidence="6">
    <location>
        <position position="117"/>
    </location>
    <ligand>
        <name>(6S)-NADPHX</name>
        <dbReference type="ChEBI" id="CHEBI:64076"/>
    </ligand>
</feature>
<dbReference type="EC" id="4.2.1.136" evidence="6"/>
<comment type="similarity">
    <text evidence="6">Belongs to the NnrD/CARKD family.</text>
</comment>
<feature type="binding site" evidence="6">
    <location>
        <position position="235"/>
    </location>
    <ligand>
        <name>(6S)-NADPHX</name>
        <dbReference type="ChEBI" id="CHEBI:64076"/>
    </ligand>
</feature>
<evidence type="ECO:0000313" key="11">
    <source>
        <dbReference type="Proteomes" id="UP001155145"/>
    </source>
</evidence>
<evidence type="ECO:0000313" key="8">
    <source>
        <dbReference type="EMBL" id="MCC3272542.1"/>
    </source>
</evidence>